<dbReference type="Proteomes" id="UP000287917">
    <property type="component" value="Unassembled WGS sequence"/>
</dbReference>
<dbReference type="InterPro" id="IPR000620">
    <property type="entry name" value="EamA_dom"/>
</dbReference>
<evidence type="ECO:0000259" key="6">
    <source>
        <dbReference type="Pfam" id="PF00892"/>
    </source>
</evidence>
<dbReference type="InterPro" id="IPR037185">
    <property type="entry name" value="EmrE-like"/>
</dbReference>
<comment type="subcellular location">
    <subcellularLocation>
        <location evidence="1">Membrane</location>
        <topology evidence="1">Multi-pass membrane protein</topology>
    </subcellularLocation>
</comment>
<evidence type="ECO:0000256" key="1">
    <source>
        <dbReference type="ARBA" id="ARBA00004141"/>
    </source>
</evidence>
<gene>
    <name evidence="7" type="ORF">DSY96_03500</name>
</gene>
<dbReference type="PANTHER" id="PTHR32322">
    <property type="entry name" value="INNER MEMBRANE TRANSPORTER"/>
    <property type="match status" value="1"/>
</dbReference>
<dbReference type="PANTHER" id="PTHR32322:SF9">
    <property type="entry name" value="AMINO-ACID METABOLITE EFFLUX PUMP-RELATED"/>
    <property type="match status" value="1"/>
</dbReference>
<name>A0A432GRC6_9DELT</name>
<reference evidence="7 8" key="1">
    <citation type="submission" date="2018-06" db="EMBL/GenBank/DDBJ databases">
        <title>Combined omics and stable isotope probing to characterize newly discovered Mariana Back-Arc vent microbial communities.</title>
        <authorList>
            <person name="Trembath-Reichert E."/>
            <person name="Huber J.A."/>
        </authorList>
    </citation>
    <scope>NUCLEOTIDE SEQUENCE [LARGE SCALE GENOMIC DNA]</scope>
    <source>
        <strain evidence="7">MAG 58</strain>
    </source>
</reference>
<feature type="transmembrane region" description="Helical" evidence="5">
    <location>
        <begin position="166"/>
        <end position="190"/>
    </location>
</feature>
<dbReference type="SUPFAM" id="SSF103481">
    <property type="entry name" value="Multidrug resistance efflux transporter EmrE"/>
    <property type="match status" value="2"/>
</dbReference>
<evidence type="ECO:0000313" key="7">
    <source>
        <dbReference type="EMBL" id="RTZ86095.1"/>
    </source>
</evidence>
<proteinExistence type="predicted"/>
<feature type="transmembrane region" description="Helical" evidence="5">
    <location>
        <begin position="262"/>
        <end position="279"/>
    </location>
</feature>
<feature type="transmembrane region" description="Helical" evidence="5">
    <location>
        <begin position="205"/>
        <end position="224"/>
    </location>
</feature>
<sequence>MKFRDILLALCAPLLLGFGFAIAKPAMQQFPPFLLMGLRFTIASLVLIWWFPIPKKLLKDLFIVSFIGGTITYGLVYMGLNRVDASSSILLVHAEVPFGVIIAYFLFKERPGMKNILGIIIAFIGLFVLLGAPNLEGKLIGVLLVLFGAFTWSLGMVMAKPLSKKIGGFAVTAWVSLFCGPMLLLGSFIFDGNTINYFLSADSKGWLIVAYLSLIMQPLAYGTWYHVIGRNPIHKVMPMMLLLPLTGLSTAIFLLGEEPTKQVFVGGAIILFGIGMILFNKPKK</sequence>
<keyword evidence="2 5" id="KW-0812">Transmembrane</keyword>
<feature type="transmembrane region" description="Helical" evidence="5">
    <location>
        <begin position="236"/>
        <end position="256"/>
    </location>
</feature>
<evidence type="ECO:0000256" key="5">
    <source>
        <dbReference type="SAM" id="Phobius"/>
    </source>
</evidence>
<feature type="transmembrane region" description="Helical" evidence="5">
    <location>
        <begin position="33"/>
        <end position="52"/>
    </location>
</feature>
<dbReference type="Pfam" id="PF00892">
    <property type="entry name" value="EamA"/>
    <property type="match status" value="2"/>
</dbReference>
<organism evidence="7 8">
    <name type="scientific">SAR324 cluster bacterium</name>
    <dbReference type="NCBI Taxonomy" id="2024889"/>
    <lineage>
        <taxon>Bacteria</taxon>
        <taxon>Deltaproteobacteria</taxon>
        <taxon>SAR324 cluster</taxon>
    </lineage>
</organism>
<keyword evidence="4 5" id="KW-0472">Membrane</keyword>
<protein>
    <submittedName>
        <fullName evidence="7">EamA family transporter</fullName>
    </submittedName>
</protein>
<accession>A0A432GRC6</accession>
<feature type="domain" description="EamA" evidence="6">
    <location>
        <begin position="6"/>
        <end position="130"/>
    </location>
</feature>
<dbReference type="InterPro" id="IPR050638">
    <property type="entry name" value="AA-Vitamin_Transporters"/>
</dbReference>
<evidence type="ECO:0000256" key="2">
    <source>
        <dbReference type="ARBA" id="ARBA00022692"/>
    </source>
</evidence>
<dbReference type="EMBL" id="QNZK01000124">
    <property type="protein sequence ID" value="RTZ86095.1"/>
    <property type="molecule type" value="Genomic_DNA"/>
</dbReference>
<feature type="transmembrane region" description="Helical" evidence="5">
    <location>
        <begin position="86"/>
        <end position="107"/>
    </location>
</feature>
<evidence type="ECO:0000313" key="8">
    <source>
        <dbReference type="Proteomes" id="UP000287917"/>
    </source>
</evidence>
<feature type="transmembrane region" description="Helical" evidence="5">
    <location>
        <begin position="116"/>
        <end position="133"/>
    </location>
</feature>
<evidence type="ECO:0000256" key="3">
    <source>
        <dbReference type="ARBA" id="ARBA00022989"/>
    </source>
</evidence>
<feature type="transmembrane region" description="Helical" evidence="5">
    <location>
        <begin position="139"/>
        <end position="159"/>
    </location>
</feature>
<feature type="domain" description="EamA" evidence="6">
    <location>
        <begin position="140"/>
        <end position="278"/>
    </location>
</feature>
<comment type="caution">
    <text evidence="7">The sequence shown here is derived from an EMBL/GenBank/DDBJ whole genome shotgun (WGS) entry which is preliminary data.</text>
</comment>
<evidence type="ECO:0000256" key="4">
    <source>
        <dbReference type="ARBA" id="ARBA00023136"/>
    </source>
</evidence>
<dbReference type="GO" id="GO:0016020">
    <property type="term" value="C:membrane"/>
    <property type="evidence" value="ECO:0007669"/>
    <property type="project" value="UniProtKB-SubCell"/>
</dbReference>
<feature type="transmembrane region" description="Helical" evidence="5">
    <location>
        <begin position="61"/>
        <end position="80"/>
    </location>
</feature>
<dbReference type="AlphaFoldDB" id="A0A432GRC6"/>
<keyword evidence="3 5" id="KW-1133">Transmembrane helix</keyword>